<sequence length="173" mass="19632">MEVKNSCVCGPLIQLWTLLLRPSTLWSLGIVKFLLAFQWKQALTKRADKTKLQDVLAIYGNCKAYSRLGVEGYLSTIDQIIADRHAACRVLYNYCIQNKADPAFVSIAPKTYFLAHLVAGIHRFGPAVNFEREHGEQHNKSICEKIVRTSRQVVSRDVAVNVVVYLVHIQFEI</sequence>
<accession>A0AAN7DG46</accession>
<dbReference type="RefSeq" id="XP_064683023.1">
    <property type="nucleotide sequence ID" value="XM_064830521.1"/>
</dbReference>
<organism evidence="1 2">
    <name type="scientific">Mucor velutinosus</name>
    <dbReference type="NCBI Taxonomy" id="708070"/>
    <lineage>
        <taxon>Eukaryota</taxon>
        <taxon>Fungi</taxon>
        <taxon>Fungi incertae sedis</taxon>
        <taxon>Mucoromycota</taxon>
        <taxon>Mucoromycotina</taxon>
        <taxon>Mucoromycetes</taxon>
        <taxon>Mucorales</taxon>
        <taxon>Mucorineae</taxon>
        <taxon>Mucoraceae</taxon>
        <taxon>Mucor</taxon>
    </lineage>
</organism>
<gene>
    <name evidence="1" type="ORF">ATC70_011328</name>
</gene>
<evidence type="ECO:0000313" key="2">
    <source>
        <dbReference type="Proteomes" id="UP001304243"/>
    </source>
</evidence>
<dbReference type="Proteomes" id="UP001304243">
    <property type="component" value="Unassembled WGS sequence"/>
</dbReference>
<name>A0AAN7DG46_9FUNG</name>
<proteinExistence type="predicted"/>
<evidence type="ECO:0000313" key="1">
    <source>
        <dbReference type="EMBL" id="KAK4516357.1"/>
    </source>
</evidence>
<comment type="caution">
    <text evidence="1">The sequence shown here is derived from an EMBL/GenBank/DDBJ whole genome shotgun (WGS) entry which is preliminary data.</text>
</comment>
<keyword evidence="2" id="KW-1185">Reference proteome</keyword>
<dbReference type="EMBL" id="JASEJX010000014">
    <property type="protein sequence ID" value="KAK4516357.1"/>
    <property type="molecule type" value="Genomic_DNA"/>
</dbReference>
<dbReference type="GeneID" id="89955014"/>
<reference evidence="1 2" key="1">
    <citation type="submission" date="2022-11" db="EMBL/GenBank/DDBJ databases">
        <title>Mucor velutinosus strain NIH1002 WGS.</title>
        <authorList>
            <person name="Subramanian P."/>
            <person name="Mullikin J.C."/>
            <person name="Segre J.A."/>
            <person name="Zelazny A.M."/>
        </authorList>
    </citation>
    <scope>NUCLEOTIDE SEQUENCE [LARGE SCALE GENOMIC DNA]</scope>
    <source>
        <strain evidence="1 2">NIH1002</strain>
    </source>
</reference>
<protein>
    <submittedName>
        <fullName evidence="1">Uncharacterized protein</fullName>
    </submittedName>
</protein>
<dbReference type="AlphaFoldDB" id="A0AAN7DG46"/>